<feature type="compositionally biased region" description="Pro residues" evidence="1">
    <location>
        <begin position="32"/>
        <end position="41"/>
    </location>
</feature>
<dbReference type="AlphaFoldDB" id="A0A4U0X352"/>
<feature type="region of interest" description="Disordered" evidence="1">
    <location>
        <begin position="838"/>
        <end position="879"/>
    </location>
</feature>
<dbReference type="OrthoDB" id="5413703at2759"/>
<proteinExistence type="predicted"/>
<dbReference type="InterPro" id="IPR055936">
    <property type="entry name" value="DUF7514"/>
</dbReference>
<evidence type="ECO:0000259" key="2">
    <source>
        <dbReference type="Pfam" id="PF24355"/>
    </source>
</evidence>
<dbReference type="Pfam" id="PF24355">
    <property type="entry name" value="DUF7514"/>
    <property type="match status" value="1"/>
</dbReference>
<dbReference type="STRING" id="329884.A0A4U0X352"/>
<feature type="compositionally biased region" description="Low complexity" evidence="1">
    <location>
        <begin position="751"/>
        <end position="761"/>
    </location>
</feature>
<protein>
    <recommendedName>
        <fullName evidence="2">DUF7514 domain-containing protein</fullName>
    </recommendedName>
</protein>
<sequence length="879" mass="95689">MAMERSPSPPLPPDPRMRPKTVQPFRETFPVAPSPSLPPQHHPVQVPDIRLSETSRPRTTSRPPVPILHQPQPVREALHDAFEQSPVAQNQLDPELVRQVTEQVIRNLQNSNIATPTPTATAHPQQSQHVPPPPPPVQPVPRSPTQSSTDSAPQRQYTPPSPEKRGVDAGYGSPSSPERVPSDAASNYSRESLRSKTSVRSREPPTSMQTDGATGVRRRTSVRRRGEGMTEEERRRRRDSGSDSTARDPSQPFRRDSRGSESDYHEPPARSRVRPPRIPSDVQEATTLEKIWQPLFDNGNPTVRLSQFLRGLAIHLIDDYEPKGTLVVTPPKMLRFFNEVRVPDELYPWDTIFGSKMSSISLSTMYRKLLCQHHLIQYQNHEVPSVPGLTPSGFEWFMTTLIQAHPDQEFERLAHAVRDMPISNADNKSERFPKELSRRLLPMQGSLHAEQKVIASLAHEPLVQLKGASNMPPPPPASAPPQQTSFPERERKPYSQGPASNNIDDDDLVAPSFPLERERKPYTAKEGRGKNYSNETEREARPATSQFKPTEAPPPNNRSARSNSGVPTQSTYSNSSGQGSGMSEPMNIPSRSHRQSVGQGPPPAMLNNMNSGMNGSLSKGRRTPPPRNPYARSEPLDISGIPASQYASNLHPNYPPGGNARDQFAGSEAEDDPHARRNHRRRNSIDRDFRERDRDRDRDRSTNNGGGGGGGGSSSKDDDLSANNNTGRGYPIPPRPRRNSVDRDRPATRGIPPINNINNSKNIDDETRGGYPIPPRPPPSSQGFAAVGAMGGETGYSAVVGGGGPAPVGSYPRNAGGGGFMDARRSTWYGGGGNNPGFGGGGGGGVGGAGTDGYGSFVGGAGGGQQQQQAYGSSSSGQY</sequence>
<dbReference type="EMBL" id="NAJQ01000384">
    <property type="protein sequence ID" value="TKA70754.1"/>
    <property type="molecule type" value="Genomic_DNA"/>
</dbReference>
<feature type="region of interest" description="Disordered" evidence="1">
    <location>
        <begin position="1"/>
        <end position="70"/>
    </location>
</feature>
<feature type="compositionally biased region" description="Low complexity" evidence="1">
    <location>
        <begin position="114"/>
        <end position="129"/>
    </location>
</feature>
<accession>A0A4U0X352</accession>
<evidence type="ECO:0000256" key="1">
    <source>
        <dbReference type="SAM" id="MobiDB-lite"/>
    </source>
</evidence>
<feature type="domain" description="DUF7514" evidence="2">
    <location>
        <begin position="295"/>
        <end position="453"/>
    </location>
</feature>
<feature type="compositionally biased region" description="Basic and acidic residues" evidence="1">
    <location>
        <begin position="224"/>
        <end position="234"/>
    </location>
</feature>
<feature type="compositionally biased region" description="Pro residues" evidence="1">
    <location>
        <begin position="130"/>
        <end position="142"/>
    </location>
</feature>
<feature type="compositionally biased region" description="Low complexity" evidence="1">
    <location>
        <begin position="866"/>
        <end position="879"/>
    </location>
</feature>
<feature type="compositionally biased region" description="Basic and acidic residues" evidence="1">
    <location>
        <begin position="515"/>
        <end position="541"/>
    </location>
</feature>
<feature type="compositionally biased region" description="Low complexity" evidence="1">
    <location>
        <begin position="605"/>
        <end position="618"/>
    </location>
</feature>
<feature type="compositionally biased region" description="Gly residues" evidence="1">
    <location>
        <begin position="838"/>
        <end position="865"/>
    </location>
</feature>
<reference evidence="3 4" key="1">
    <citation type="submission" date="2017-03" db="EMBL/GenBank/DDBJ databases">
        <title>Genomes of endolithic fungi from Antarctica.</title>
        <authorList>
            <person name="Coleine C."/>
            <person name="Masonjones S."/>
            <person name="Stajich J.E."/>
        </authorList>
    </citation>
    <scope>NUCLEOTIDE SEQUENCE [LARGE SCALE GENOMIC DNA]</scope>
    <source>
        <strain evidence="3 4">CCFEE 5184</strain>
    </source>
</reference>
<keyword evidence="4" id="KW-1185">Reference proteome</keyword>
<feature type="region of interest" description="Disordered" evidence="1">
    <location>
        <begin position="465"/>
        <end position="788"/>
    </location>
</feature>
<dbReference type="PANTHER" id="PTHR39611">
    <property type="entry name" value="HYDROXYPROLINE-RICH GLYCOPROTEIN DZ-HRGP-RELATED"/>
    <property type="match status" value="1"/>
</dbReference>
<evidence type="ECO:0000313" key="3">
    <source>
        <dbReference type="EMBL" id="TKA70754.1"/>
    </source>
</evidence>
<evidence type="ECO:0000313" key="4">
    <source>
        <dbReference type="Proteomes" id="UP000309340"/>
    </source>
</evidence>
<comment type="caution">
    <text evidence="3">The sequence shown here is derived from an EMBL/GenBank/DDBJ whole genome shotgun (WGS) entry which is preliminary data.</text>
</comment>
<feature type="compositionally biased region" description="Gly residues" evidence="1">
    <location>
        <begin position="704"/>
        <end position="713"/>
    </location>
</feature>
<feature type="region of interest" description="Disordered" evidence="1">
    <location>
        <begin position="107"/>
        <end position="279"/>
    </location>
</feature>
<dbReference type="Proteomes" id="UP000309340">
    <property type="component" value="Unassembled WGS sequence"/>
</dbReference>
<feature type="compositionally biased region" description="Polar residues" evidence="1">
    <location>
        <begin position="149"/>
        <end position="158"/>
    </location>
</feature>
<feature type="compositionally biased region" description="Basic and acidic residues" evidence="1">
    <location>
        <begin position="683"/>
        <end position="701"/>
    </location>
</feature>
<organism evidence="3 4">
    <name type="scientific">Friedmanniomyces simplex</name>
    <dbReference type="NCBI Taxonomy" id="329884"/>
    <lineage>
        <taxon>Eukaryota</taxon>
        <taxon>Fungi</taxon>
        <taxon>Dikarya</taxon>
        <taxon>Ascomycota</taxon>
        <taxon>Pezizomycotina</taxon>
        <taxon>Dothideomycetes</taxon>
        <taxon>Dothideomycetidae</taxon>
        <taxon>Mycosphaerellales</taxon>
        <taxon>Teratosphaeriaceae</taxon>
        <taxon>Friedmanniomyces</taxon>
    </lineage>
</organism>
<feature type="compositionally biased region" description="Basic and acidic residues" evidence="1">
    <location>
        <begin position="253"/>
        <end position="269"/>
    </location>
</feature>
<gene>
    <name evidence="3" type="ORF">B0A55_08837</name>
</gene>
<feature type="compositionally biased region" description="Polar residues" evidence="1">
    <location>
        <begin position="184"/>
        <end position="212"/>
    </location>
</feature>
<dbReference type="PANTHER" id="PTHR39611:SF1">
    <property type="entry name" value="HYDROXYPROLINE-RICH GLYCOPROTEIN DZ-HRGP"/>
    <property type="match status" value="1"/>
</dbReference>
<feature type="compositionally biased region" description="Polar residues" evidence="1">
    <location>
        <begin position="557"/>
        <end position="577"/>
    </location>
</feature>
<name>A0A4U0X352_9PEZI</name>